<dbReference type="RefSeq" id="XP_016609340.1">
    <property type="nucleotide sequence ID" value="XM_016751393.1"/>
</dbReference>
<evidence type="ECO:0000313" key="2">
    <source>
        <dbReference type="EMBL" id="KND01301.1"/>
    </source>
</evidence>
<dbReference type="OrthoDB" id="2147915at2759"/>
<accession>A0A0L0HIM5</accession>
<evidence type="ECO:0000313" key="3">
    <source>
        <dbReference type="Proteomes" id="UP000053201"/>
    </source>
</evidence>
<dbReference type="AlphaFoldDB" id="A0A0L0HIM5"/>
<feature type="region of interest" description="Disordered" evidence="1">
    <location>
        <begin position="368"/>
        <end position="390"/>
    </location>
</feature>
<keyword evidence="3" id="KW-1185">Reference proteome</keyword>
<dbReference type="VEuPathDB" id="FungiDB:SPPG_03110"/>
<proteinExistence type="predicted"/>
<protein>
    <submittedName>
        <fullName evidence="2">Uncharacterized protein</fullName>
    </submittedName>
</protein>
<reference evidence="2 3" key="1">
    <citation type="submission" date="2009-08" db="EMBL/GenBank/DDBJ databases">
        <title>The Genome Sequence of Spizellomyces punctatus strain DAOM BR117.</title>
        <authorList>
            <consortium name="The Broad Institute Genome Sequencing Platform"/>
            <person name="Russ C."/>
            <person name="Cuomo C."/>
            <person name="Shea T."/>
            <person name="Young S.K."/>
            <person name="Zeng Q."/>
            <person name="Koehrsen M."/>
            <person name="Haas B."/>
            <person name="Borodovsky M."/>
            <person name="Guigo R."/>
            <person name="Alvarado L."/>
            <person name="Berlin A."/>
            <person name="Bochicchio J."/>
            <person name="Borenstein D."/>
            <person name="Chapman S."/>
            <person name="Chen Z."/>
            <person name="Engels R."/>
            <person name="Freedman E."/>
            <person name="Gellesch M."/>
            <person name="Goldberg J."/>
            <person name="Griggs A."/>
            <person name="Gujja S."/>
            <person name="Heiman D."/>
            <person name="Hepburn T."/>
            <person name="Howarth C."/>
            <person name="Jen D."/>
            <person name="Larson L."/>
            <person name="Lewis B."/>
            <person name="Mehta T."/>
            <person name="Park D."/>
            <person name="Pearson M."/>
            <person name="Roberts A."/>
            <person name="Saif S."/>
            <person name="Shenoy N."/>
            <person name="Sisk P."/>
            <person name="Stolte C."/>
            <person name="Sykes S."/>
            <person name="Thomson T."/>
            <person name="Walk T."/>
            <person name="White J."/>
            <person name="Yandava C."/>
            <person name="Burger G."/>
            <person name="Gray M.W."/>
            <person name="Holland P.W.H."/>
            <person name="King N."/>
            <person name="Lang F.B.F."/>
            <person name="Roger A.J."/>
            <person name="Ruiz-Trillo I."/>
            <person name="Lander E."/>
            <person name="Nusbaum C."/>
        </authorList>
    </citation>
    <scope>NUCLEOTIDE SEQUENCE [LARGE SCALE GENOMIC DNA]</scope>
    <source>
        <strain evidence="2 3">DAOM BR117</strain>
    </source>
</reference>
<dbReference type="EMBL" id="KQ257454">
    <property type="protein sequence ID" value="KND01301.1"/>
    <property type="molecule type" value="Genomic_DNA"/>
</dbReference>
<sequence length="650" mass="71733">MQAPASPPPTPPIKVLHKVQTPTTHLTKWHNSTQRRRGPSDIVFGDHRHFPHTDQFLSTMRTDYDGQRLDPANIKVAQETAANRCGPDVHVPVGPAGKPLGINTADKREGHIAFGDRSKVSDSHFESVTDSSYKCPPPITAKISRGMGAGESDINVKNLPPSQQFHHKALTAISAAHVGLETRKDLPIDDKRFHNYVTTHQAAYATKGTMHDVAEGKGQAGGYCRNNRASDIPLGDPAKERNYDTMARKSYIDHGRDAYTKPKIIPPPRPARNLLAMDARTNNEDATFTSTTAQTYKGHTIHPIHRETQVNPGQLSSKSSIALGEEGAQYRQTETSVSRRDYVHDPQASQAARHLARSSVADRLLSKPGIHTAIQPNPVAQRDLESSTSASYRVPEHMAALKPLANRRSAGVRSIAAMGTREGNGHSKADMMAVSTVPTGDPTHFNFNTSTTTNSTFYQPYENFKMIPHPILGANITKSSFKFSEPEDELKPADRFRSSTHSAFIPHDVTVDPVVHRRPPRSTLHLDGSVEALPMWANETTQQAHYRPPVTSAVHDRHGRYMAVAPKSTAKPLLFPVKTAHITPDQIYQSTTHKFFRSREGLNFEHGENMVDRKVRRGMRGSSVPFGDQTVSYYKELTVKKGPEPVVAAS</sequence>
<organism evidence="2 3">
    <name type="scientific">Spizellomyces punctatus (strain DAOM BR117)</name>
    <dbReference type="NCBI Taxonomy" id="645134"/>
    <lineage>
        <taxon>Eukaryota</taxon>
        <taxon>Fungi</taxon>
        <taxon>Fungi incertae sedis</taxon>
        <taxon>Chytridiomycota</taxon>
        <taxon>Chytridiomycota incertae sedis</taxon>
        <taxon>Chytridiomycetes</taxon>
        <taxon>Spizellomycetales</taxon>
        <taxon>Spizellomycetaceae</taxon>
        <taxon>Spizellomyces</taxon>
    </lineage>
</organism>
<name>A0A0L0HIM5_SPIPD</name>
<dbReference type="InParanoid" id="A0A0L0HIM5"/>
<evidence type="ECO:0000256" key="1">
    <source>
        <dbReference type="SAM" id="MobiDB-lite"/>
    </source>
</evidence>
<dbReference type="Proteomes" id="UP000053201">
    <property type="component" value="Unassembled WGS sequence"/>
</dbReference>
<gene>
    <name evidence="2" type="ORF">SPPG_03110</name>
</gene>
<dbReference type="GeneID" id="27686652"/>